<proteinExistence type="predicted"/>
<evidence type="ECO:0000313" key="1">
    <source>
        <dbReference type="EMBL" id="CAI9756115.1"/>
    </source>
</evidence>
<organism evidence="1 2">
    <name type="scientific">Fraxinus pennsylvanica</name>
    <dbReference type="NCBI Taxonomy" id="56036"/>
    <lineage>
        <taxon>Eukaryota</taxon>
        <taxon>Viridiplantae</taxon>
        <taxon>Streptophyta</taxon>
        <taxon>Embryophyta</taxon>
        <taxon>Tracheophyta</taxon>
        <taxon>Spermatophyta</taxon>
        <taxon>Magnoliopsida</taxon>
        <taxon>eudicotyledons</taxon>
        <taxon>Gunneridae</taxon>
        <taxon>Pentapetalae</taxon>
        <taxon>asterids</taxon>
        <taxon>lamiids</taxon>
        <taxon>Lamiales</taxon>
        <taxon>Oleaceae</taxon>
        <taxon>Oleeae</taxon>
        <taxon>Fraxinus</taxon>
    </lineage>
</organism>
<dbReference type="EMBL" id="OU503037">
    <property type="protein sequence ID" value="CAI9756115.1"/>
    <property type="molecule type" value="Genomic_DNA"/>
</dbReference>
<accession>A0AAD2DLG0</accession>
<reference evidence="1" key="1">
    <citation type="submission" date="2023-05" db="EMBL/GenBank/DDBJ databases">
        <authorList>
            <person name="Huff M."/>
        </authorList>
    </citation>
    <scope>NUCLEOTIDE SEQUENCE</scope>
</reference>
<protein>
    <submittedName>
        <fullName evidence="1">Uncharacterized protein</fullName>
    </submittedName>
</protein>
<dbReference type="AlphaFoldDB" id="A0AAD2DLG0"/>
<keyword evidence="2" id="KW-1185">Reference proteome</keyword>
<sequence>MPVGKSVVEGFNTTFLHLGEIVDLEIHGDDRGVVGEDDGTIVRLQNEAASLSSAGMGDVFYLVDVFDTSIYRFPDMPIGKSTVEGFNITFLHLGEIVDLEIHGDDRGVVGEDDVCADARFEGNIFISNMK</sequence>
<dbReference type="Proteomes" id="UP000834106">
    <property type="component" value="Chromosome 2"/>
</dbReference>
<gene>
    <name evidence="1" type="ORF">FPE_LOCUS3545</name>
</gene>
<evidence type="ECO:0000313" key="2">
    <source>
        <dbReference type="Proteomes" id="UP000834106"/>
    </source>
</evidence>
<name>A0AAD2DLG0_9LAMI</name>